<evidence type="ECO:0000313" key="6">
    <source>
        <dbReference type="Proteomes" id="UP000660021"/>
    </source>
</evidence>
<dbReference type="PRINTS" id="PR00598">
    <property type="entry name" value="HTHMARR"/>
</dbReference>
<keyword evidence="2" id="KW-0238">DNA-binding</keyword>
<dbReference type="Gene3D" id="1.10.10.10">
    <property type="entry name" value="Winged helix-like DNA-binding domain superfamily/Winged helix DNA-binding domain"/>
    <property type="match status" value="1"/>
</dbReference>
<sequence length="161" mass="18559">MKLIKWLSISDRHTKMYLDRSLAPLGLNSSQHMYVVKICEMPGVTQDQFMHFFYVHPSNVTRALSALEKAGFLRRESNPEDKRTCRLFPTQRALDARPQILSLVRQWQEQVMEPFSPEEREIFLTLLQRVGERSVSLAGADYALAPISLIGKEEEYGESSQ</sequence>
<dbReference type="PANTHER" id="PTHR42756">
    <property type="entry name" value="TRANSCRIPTIONAL REGULATOR, MARR"/>
    <property type="match status" value="1"/>
</dbReference>
<dbReference type="InterPro" id="IPR036390">
    <property type="entry name" value="WH_DNA-bd_sf"/>
</dbReference>
<dbReference type="Proteomes" id="UP000660021">
    <property type="component" value="Unassembled WGS sequence"/>
</dbReference>
<dbReference type="InterPro" id="IPR000835">
    <property type="entry name" value="HTH_MarR-typ"/>
</dbReference>
<evidence type="ECO:0000256" key="1">
    <source>
        <dbReference type="ARBA" id="ARBA00023015"/>
    </source>
</evidence>
<dbReference type="EMBL" id="JACOPR010000002">
    <property type="protein sequence ID" value="MBC5730048.1"/>
    <property type="molecule type" value="Genomic_DNA"/>
</dbReference>
<dbReference type="InterPro" id="IPR023187">
    <property type="entry name" value="Tscrpt_reg_MarR-type_CS"/>
</dbReference>
<dbReference type="PROSITE" id="PS50995">
    <property type="entry name" value="HTH_MARR_2"/>
    <property type="match status" value="1"/>
</dbReference>
<name>A0ABR7HRB0_9FIRM</name>
<dbReference type="SUPFAM" id="SSF46785">
    <property type="entry name" value="Winged helix' DNA-binding domain"/>
    <property type="match status" value="1"/>
</dbReference>
<proteinExistence type="predicted"/>
<protein>
    <submittedName>
        <fullName evidence="5">MarR family transcriptional regulator</fullName>
    </submittedName>
</protein>
<dbReference type="Pfam" id="PF01047">
    <property type="entry name" value="MarR"/>
    <property type="match status" value="1"/>
</dbReference>
<keyword evidence="3" id="KW-0804">Transcription</keyword>
<evidence type="ECO:0000259" key="4">
    <source>
        <dbReference type="PROSITE" id="PS50995"/>
    </source>
</evidence>
<comment type="caution">
    <text evidence="5">The sequence shown here is derived from an EMBL/GenBank/DDBJ whole genome shotgun (WGS) entry which is preliminary data.</text>
</comment>
<dbReference type="InterPro" id="IPR036388">
    <property type="entry name" value="WH-like_DNA-bd_sf"/>
</dbReference>
<dbReference type="SMART" id="SM00347">
    <property type="entry name" value="HTH_MARR"/>
    <property type="match status" value="1"/>
</dbReference>
<evidence type="ECO:0000313" key="5">
    <source>
        <dbReference type="EMBL" id="MBC5730048.1"/>
    </source>
</evidence>
<dbReference type="PROSITE" id="PS01117">
    <property type="entry name" value="HTH_MARR_1"/>
    <property type="match status" value="1"/>
</dbReference>
<keyword evidence="1" id="KW-0805">Transcription regulation</keyword>
<gene>
    <name evidence="5" type="ORF">H8S34_04280</name>
</gene>
<reference evidence="5 6" key="1">
    <citation type="submission" date="2020-08" db="EMBL/GenBank/DDBJ databases">
        <title>Genome public.</title>
        <authorList>
            <person name="Liu C."/>
            <person name="Sun Q."/>
        </authorList>
    </citation>
    <scope>NUCLEOTIDE SEQUENCE [LARGE SCALE GENOMIC DNA]</scope>
    <source>
        <strain evidence="5 6">New-38</strain>
    </source>
</reference>
<dbReference type="PANTHER" id="PTHR42756:SF2">
    <property type="entry name" value="MARR FAMILY REGULATORY PROTEIN"/>
    <property type="match status" value="1"/>
</dbReference>
<keyword evidence="6" id="KW-1185">Reference proteome</keyword>
<organism evidence="5 6">
    <name type="scientific">Pseudoflavonifractor hominis</name>
    <dbReference type="NCBI Taxonomy" id="2763059"/>
    <lineage>
        <taxon>Bacteria</taxon>
        <taxon>Bacillati</taxon>
        <taxon>Bacillota</taxon>
        <taxon>Clostridia</taxon>
        <taxon>Eubacteriales</taxon>
        <taxon>Oscillospiraceae</taxon>
        <taxon>Pseudoflavonifractor</taxon>
    </lineage>
</organism>
<evidence type="ECO:0000256" key="3">
    <source>
        <dbReference type="ARBA" id="ARBA00023163"/>
    </source>
</evidence>
<dbReference type="RefSeq" id="WP_101692385.1">
    <property type="nucleotide sequence ID" value="NZ_JACOPR010000002.1"/>
</dbReference>
<evidence type="ECO:0000256" key="2">
    <source>
        <dbReference type="ARBA" id="ARBA00023125"/>
    </source>
</evidence>
<accession>A0ABR7HRB0</accession>
<feature type="domain" description="HTH marR-type" evidence="4">
    <location>
        <begin position="1"/>
        <end position="132"/>
    </location>
</feature>